<sequence>MNIKSFLKDWRILLFFIILLVALFYDIYSILSNKIEVVESNVLPNQTYIYSINNCNINSVSSYYSCIYSNINDSLMNIKTSKGTFVLEPYEYNYLINYTNITEYTNIEYGTDIAGGYLLILNSTKQLTPQETSLAAQVISNRLNSFGVKSINIYPTSEGYIIVEIPYSEGYLIPYIIEQGTFYAKVGNYTVFTGSDVKPLFGGSYSGLLGCSPSGNQYICQYYFTLILNTNAAENFAQATQNLSVILEDGGAYLNEPITFYLDNQNVSSLLIAANLKGQVEQEVSIQVSGVGSSELQAENNAYNAAQNLYIILENGQLPAKFNIVQESEIPPIFGFYILGSLEYAAVLIFIGILVILYAIYRKIKVPLLISLTLASEFIISFAIGIAIHQTYDISAFIGIIFGTTTGIDDQLVATEEILRAKPQNNLDKAINKAMFIILLAIILEILSVFPAFIAGLALYKGFAVMVIITVGIGYLLTRPAFINIAKKLL</sequence>
<evidence type="ECO:0000256" key="2">
    <source>
        <dbReference type="ARBA" id="ARBA00022475"/>
    </source>
</evidence>
<keyword evidence="5 8" id="KW-1133">Transmembrane helix</keyword>
<dbReference type="PANTHER" id="PTHR30081:SF1">
    <property type="entry name" value="PROTEIN TRANSLOCASE SUBUNIT SECD"/>
    <property type="match status" value="1"/>
</dbReference>
<reference evidence="10" key="1">
    <citation type="journal article" date="2022" name="Int. J. Syst. Evol. Microbiol.">
        <title>Nanobdella aerobiophila gen. nov., sp. nov., a thermoacidophilic, obligate ectosymbiotic archaeon, and proposal of Nanobdellaceae fam. nov., Nanobdellales ord. nov. and Nanobdellia class. nov.</title>
        <authorList>
            <person name="Kato S."/>
            <person name="Ogasawara A."/>
            <person name="Itoh T."/>
            <person name="Sakai H.D."/>
            <person name="Shimizu M."/>
            <person name="Yuki M."/>
            <person name="Kaneko M."/>
            <person name="Takashina T."/>
            <person name="Ohkuma M."/>
        </authorList>
    </citation>
    <scope>NUCLEOTIDE SEQUENCE [LARGE SCALE GENOMIC DNA]</scope>
    <source>
        <strain evidence="10">MJ1</strain>
    </source>
</reference>
<dbReference type="RefSeq" id="WP_258393477.1">
    <property type="nucleotide sequence ID" value="NZ_AP019769.1"/>
</dbReference>
<feature type="transmembrane region" description="Helical" evidence="8">
    <location>
        <begin position="434"/>
        <end position="454"/>
    </location>
</feature>
<evidence type="ECO:0000256" key="4">
    <source>
        <dbReference type="ARBA" id="ARBA00022927"/>
    </source>
</evidence>
<feature type="transmembrane region" description="Helical" evidence="8">
    <location>
        <begin position="368"/>
        <end position="388"/>
    </location>
</feature>
<keyword evidence="6" id="KW-0811">Translocation</keyword>
<keyword evidence="4" id="KW-0653">Protein transport</keyword>
<name>A0A915WSL7_9ARCH</name>
<dbReference type="GO" id="GO:0005886">
    <property type="term" value="C:plasma membrane"/>
    <property type="evidence" value="ECO:0007669"/>
    <property type="project" value="TreeGrafter"/>
</dbReference>
<dbReference type="InterPro" id="IPR022813">
    <property type="entry name" value="SecD/SecF_arch_bac"/>
</dbReference>
<protein>
    <submittedName>
        <fullName evidence="9">Protein-export membrane protein SecD</fullName>
    </submittedName>
</protein>
<dbReference type="SUPFAM" id="SSF82866">
    <property type="entry name" value="Multidrug efflux transporter AcrB transmembrane domain"/>
    <property type="match status" value="1"/>
</dbReference>
<feature type="transmembrane region" description="Helical" evidence="8">
    <location>
        <begin position="334"/>
        <end position="361"/>
    </location>
</feature>
<dbReference type="AlphaFoldDB" id="A0A915WSL7"/>
<evidence type="ECO:0000256" key="7">
    <source>
        <dbReference type="ARBA" id="ARBA00023136"/>
    </source>
</evidence>
<dbReference type="Gene3D" id="3.30.70.3220">
    <property type="match status" value="1"/>
</dbReference>
<evidence type="ECO:0000313" key="10">
    <source>
        <dbReference type="Proteomes" id="UP001055553"/>
    </source>
</evidence>
<proteinExistence type="predicted"/>
<gene>
    <name evidence="9" type="ORF">MJ1_0275</name>
</gene>
<keyword evidence="10" id="KW-1185">Reference proteome</keyword>
<evidence type="ECO:0000256" key="3">
    <source>
        <dbReference type="ARBA" id="ARBA00022692"/>
    </source>
</evidence>
<organism evidence="9 10">
    <name type="scientific">Nanobdella aerobiophila</name>
    <dbReference type="NCBI Taxonomy" id="2586965"/>
    <lineage>
        <taxon>Archaea</taxon>
        <taxon>Nanobdellota</taxon>
        <taxon>Nanobdellia</taxon>
        <taxon>Nanobdellales</taxon>
        <taxon>Nanobdellaceae</taxon>
        <taxon>Nanobdella</taxon>
    </lineage>
</organism>
<dbReference type="GeneID" id="74568226"/>
<evidence type="ECO:0000256" key="1">
    <source>
        <dbReference type="ARBA" id="ARBA00022448"/>
    </source>
</evidence>
<dbReference type="KEGG" id="naer:MJ1_0275"/>
<dbReference type="Proteomes" id="UP001055553">
    <property type="component" value="Chromosome"/>
</dbReference>
<keyword evidence="1" id="KW-0813">Transport</keyword>
<feature type="transmembrane region" description="Helical" evidence="8">
    <location>
        <begin position="460"/>
        <end position="478"/>
    </location>
</feature>
<evidence type="ECO:0000313" key="9">
    <source>
        <dbReference type="EMBL" id="BBL45445.1"/>
    </source>
</evidence>
<evidence type="ECO:0000256" key="8">
    <source>
        <dbReference type="SAM" id="Phobius"/>
    </source>
</evidence>
<dbReference type="EMBL" id="AP019769">
    <property type="protein sequence ID" value="BBL45445.1"/>
    <property type="molecule type" value="Genomic_DNA"/>
</dbReference>
<feature type="transmembrane region" description="Helical" evidence="8">
    <location>
        <begin position="12"/>
        <end position="31"/>
    </location>
</feature>
<evidence type="ECO:0000256" key="5">
    <source>
        <dbReference type="ARBA" id="ARBA00022989"/>
    </source>
</evidence>
<feature type="transmembrane region" description="Helical" evidence="8">
    <location>
        <begin position="394"/>
        <end position="413"/>
    </location>
</feature>
<keyword evidence="7 8" id="KW-0472">Membrane</keyword>
<evidence type="ECO:0000256" key="6">
    <source>
        <dbReference type="ARBA" id="ARBA00023010"/>
    </source>
</evidence>
<dbReference type="GO" id="GO:0015031">
    <property type="term" value="P:protein transport"/>
    <property type="evidence" value="ECO:0007669"/>
    <property type="project" value="UniProtKB-KW"/>
</dbReference>
<dbReference type="PANTHER" id="PTHR30081">
    <property type="entry name" value="PROTEIN-EXPORT MEMBRANE PROTEIN SEC"/>
    <property type="match status" value="1"/>
</dbReference>
<dbReference type="Gene3D" id="1.20.1640.10">
    <property type="entry name" value="Multidrug efflux transporter AcrB transmembrane domain"/>
    <property type="match status" value="1"/>
</dbReference>
<keyword evidence="3 8" id="KW-0812">Transmembrane</keyword>
<keyword evidence="2" id="KW-1003">Cell membrane</keyword>
<accession>A0A915WSL7</accession>